<protein>
    <submittedName>
        <fullName evidence="4">Amino acid ABC transporter substrate-binding protein, PAAT family</fullName>
    </submittedName>
</protein>
<dbReference type="PANTHER" id="PTHR35936:SF17">
    <property type="entry name" value="ARGININE-BINDING EXTRACELLULAR PROTEIN ARTP"/>
    <property type="match status" value="1"/>
</dbReference>
<name>A0A1H2WAC3_THIRO</name>
<dbReference type="Pfam" id="PF00497">
    <property type="entry name" value="SBP_bac_3"/>
    <property type="match status" value="1"/>
</dbReference>
<dbReference type="EMBL" id="FNNZ01000008">
    <property type="protein sequence ID" value="SDW77477.1"/>
    <property type="molecule type" value="Genomic_DNA"/>
</dbReference>
<dbReference type="Gene3D" id="3.40.190.10">
    <property type="entry name" value="Periplasmic binding protein-like II"/>
    <property type="match status" value="2"/>
</dbReference>
<dbReference type="RefSeq" id="WP_093031154.1">
    <property type="nucleotide sequence ID" value="NZ_FNNZ01000008.1"/>
</dbReference>
<gene>
    <name evidence="4" type="ORF">SAMN05421783_108111</name>
</gene>
<feature type="domain" description="Solute-binding protein family 3/N-terminal" evidence="3">
    <location>
        <begin position="46"/>
        <end position="285"/>
    </location>
</feature>
<dbReference type="InterPro" id="IPR001638">
    <property type="entry name" value="Solute-binding_3/MltF_N"/>
</dbReference>
<dbReference type="Proteomes" id="UP000198816">
    <property type="component" value="Unassembled WGS sequence"/>
</dbReference>
<evidence type="ECO:0000256" key="1">
    <source>
        <dbReference type="ARBA" id="ARBA00010333"/>
    </source>
</evidence>
<accession>A0A1H2WAC3</accession>
<keyword evidence="2" id="KW-0732">Signal</keyword>
<sequence>MNDLSKALTFGCALVLAGLSTTTWCADLDEIRERGELRHLGIKYANFVTGSGDGFDVELVKGFAQDLGVDYVLVDTNFYNVMRDLLGKDVVRNGSEVTLEGDYPVRGDMIAAGFTMLPWREQVLLYSQPTFPSQVLLVARSESELSPIAGSDDLSHDILQTKSLIGSKSLLVMERTCLDPANYGLTGSGVDLKSYTRSSNLNEMVPALLNEEAELTLLDVPDAILDLKKWAGAIKIIGPISEHQDLAAAFPKSAPALRDAFDDYLARIKADGTYDRLVDKYYPGIRRYFPEFFDPRSGS</sequence>
<evidence type="ECO:0000256" key="2">
    <source>
        <dbReference type="ARBA" id="ARBA00022729"/>
    </source>
</evidence>
<evidence type="ECO:0000259" key="3">
    <source>
        <dbReference type="SMART" id="SM00062"/>
    </source>
</evidence>
<dbReference type="SUPFAM" id="SSF53850">
    <property type="entry name" value="Periplasmic binding protein-like II"/>
    <property type="match status" value="1"/>
</dbReference>
<reference evidence="5" key="1">
    <citation type="submission" date="2016-10" db="EMBL/GenBank/DDBJ databases">
        <authorList>
            <person name="Varghese N."/>
            <person name="Submissions S."/>
        </authorList>
    </citation>
    <scope>NUCLEOTIDE SEQUENCE [LARGE SCALE GENOMIC DNA]</scope>
    <source>
        <strain evidence="5">DSM 217</strain>
    </source>
</reference>
<proteinExistence type="inferred from homology"/>
<dbReference type="OrthoDB" id="368476at2"/>
<dbReference type="SMART" id="SM00062">
    <property type="entry name" value="PBPb"/>
    <property type="match status" value="1"/>
</dbReference>
<comment type="similarity">
    <text evidence="1">Belongs to the bacterial solute-binding protein 3 family.</text>
</comment>
<evidence type="ECO:0000313" key="4">
    <source>
        <dbReference type="EMBL" id="SDW77477.1"/>
    </source>
</evidence>
<organism evidence="4 5">
    <name type="scientific">Thiocapsa roseopersicina</name>
    <dbReference type="NCBI Taxonomy" id="1058"/>
    <lineage>
        <taxon>Bacteria</taxon>
        <taxon>Pseudomonadati</taxon>
        <taxon>Pseudomonadota</taxon>
        <taxon>Gammaproteobacteria</taxon>
        <taxon>Chromatiales</taxon>
        <taxon>Chromatiaceae</taxon>
        <taxon>Thiocapsa</taxon>
    </lineage>
</organism>
<dbReference type="AlphaFoldDB" id="A0A1H2WAC3"/>
<dbReference type="STRING" id="1058.SAMN05421783_108111"/>
<evidence type="ECO:0000313" key="5">
    <source>
        <dbReference type="Proteomes" id="UP000198816"/>
    </source>
</evidence>
<keyword evidence="5" id="KW-1185">Reference proteome</keyword>
<dbReference type="PANTHER" id="PTHR35936">
    <property type="entry name" value="MEMBRANE-BOUND LYTIC MUREIN TRANSGLYCOSYLASE F"/>
    <property type="match status" value="1"/>
</dbReference>